<evidence type="ECO:0000256" key="3">
    <source>
        <dbReference type="ARBA" id="ARBA00022840"/>
    </source>
</evidence>
<name>A0ABT5BS28_9BACT</name>
<comment type="caution">
    <text evidence="6">The sequence shown here is derived from an EMBL/GenBank/DDBJ whole genome shotgun (WGS) entry which is preliminary data.</text>
</comment>
<dbReference type="RefSeq" id="WP_272011162.1">
    <property type="nucleotide sequence ID" value="NZ_JAQNDN010000028.1"/>
</dbReference>
<evidence type="ECO:0000313" key="6">
    <source>
        <dbReference type="EMBL" id="MDC0675726.1"/>
    </source>
</evidence>
<organism evidence="6 7">
    <name type="scientific">Nannocystis radixulma</name>
    <dbReference type="NCBI Taxonomy" id="2995305"/>
    <lineage>
        <taxon>Bacteria</taxon>
        <taxon>Pseudomonadati</taxon>
        <taxon>Myxococcota</taxon>
        <taxon>Polyangia</taxon>
        <taxon>Nannocystales</taxon>
        <taxon>Nannocystaceae</taxon>
        <taxon>Nannocystis</taxon>
    </lineage>
</organism>
<feature type="domain" description="ATP-grasp" evidence="5">
    <location>
        <begin position="117"/>
        <end position="315"/>
    </location>
</feature>
<protein>
    <recommendedName>
        <fullName evidence="5">ATP-grasp domain-containing protein</fullName>
    </recommendedName>
</protein>
<dbReference type="InterPro" id="IPR011761">
    <property type="entry name" value="ATP-grasp"/>
</dbReference>
<dbReference type="InterPro" id="IPR052032">
    <property type="entry name" value="ATP-dep_AA_Ligase"/>
</dbReference>
<keyword evidence="3 4" id="KW-0067">ATP-binding</keyword>
<dbReference type="Gene3D" id="3.30.470.20">
    <property type="entry name" value="ATP-grasp fold, B domain"/>
    <property type="match status" value="1"/>
</dbReference>
<evidence type="ECO:0000256" key="1">
    <source>
        <dbReference type="ARBA" id="ARBA00022598"/>
    </source>
</evidence>
<keyword evidence="1" id="KW-0436">Ligase</keyword>
<dbReference type="Proteomes" id="UP001217838">
    <property type="component" value="Unassembled WGS sequence"/>
</dbReference>
<reference evidence="6 7" key="1">
    <citation type="submission" date="2022-11" db="EMBL/GenBank/DDBJ databases">
        <title>Minimal conservation of predation-associated metabolite biosynthetic gene clusters underscores biosynthetic potential of Myxococcota including descriptions for ten novel species: Archangium lansinium sp. nov., Myxococcus landrumus sp. nov., Nannocystis bai.</title>
        <authorList>
            <person name="Ahearne A."/>
            <person name="Stevens C."/>
            <person name="Dowd S."/>
        </authorList>
    </citation>
    <scope>NUCLEOTIDE SEQUENCE [LARGE SCALE GENOMIC DNA]</scope>
    <source>
        <strain evidence="6 7">NCELM</strain>
    </source>
</reference>
<dbReference type="EMBL" id="JAQNDN010000028">
    <property type="protein sequence ID" value="MDC0675726.1"/>
    <property type="molecule type" value="Genomic_DNA"/>
</dbReference>
<evidence type="ECO:0000256" key="2">
    <source>
        <dbReference type="ARBA" id="ARBA00022741"/>
    </source>
</evidence>
<dbReference type="PANTHER" id="PTHR43585">
    <property type="entry name" value="FUMIPYRROLE BIOSYNTHESIS PROTEIN C"/>
    <property type="match status" value="1"/>
</dbReference>
<dbReference type="SUPFAM" id="SSF56059">
    <property type="entry name" value="Glutathione synthetase ATP-binding domain-like"/>
    <property type="match status" value="1"/>
</dbReference>
<sequence length="413" mass="45104">MKTNIIILNRVPLSRSPYHEWLDLDAHDLYLLTDAGTADDLGPARAAYAEIHEFEHYVHNANVELCARALGQRIAVEAIVAYSEVDQIRAARCRQALGVPGQDLVSALAFRDKLDMRDRCRAAGLAGPAYARIDDVGDLREFIDANGYPVVVKPRLSTASRSVMRLDDDADLARFLVRGLYTDIDVGPPAMVEAFVEGDLYAVDLLLAGGEVVFFEALRYVNTCLDYSSRACKSVGLAQVPADHPDVARLDRFCRELLRHFPHPGHGGFHIEAFVGPHEVVLCEAASRSGGAGVPQLIERSAGFNPDRATVQLQASHGRDRSWLGASPGSERAYGFLLLAPGDVAGGWQTPARSELEFIVDYEPAAAPCGAIDDVAKFAAFAMVEGESIGAMQTHLEQLERWFHGDRSGDRHE</sequence>
<dbReference type="PROSITE" id="PS50975">
    <property type="entry name" value="ATP_GRASP"/>
    <property type="match status" value="1"/>
</dbReference>
<dbReference type="PANTHER" id="PTHR43585:SF2">
    <property type="entry name" value="ATP-GRASP ENZYME FSQD"/>
    <property type="match status" value="1"/>
</dbReference>
<dbReference type="Gene3D" id="3.40.50.20">
    <property type="match status" value="1"/>
</dbReference>
<gene>
    <name evidence="6" type="ORF">POL58_48810</name>
</gene>
<keyword evidence="7" id="KW-1185">Reference proteome</keyword>
<proteinExistence type="predicted"/>
<evidence type="ECO:0000259" key="5">
    <source>
        <dbReference type="PROSITE" id="PS50975"/>
    </source>
</evidence>
<evidence type="ECO:0000256" key="4">
    <source>
        <dbReference type="PROSITE-ProRule" id="PRU00409"/>
    </source>
</evidence>
<evidence type="ECO:0000313" key="7">
    <source>
        <dbReference type="Proteomes" id="UP001217838"/>
    </source>
</evidence>
<accession>A0ABT5BS28</accession>
<keyword evidence="2 4" id="KW-0547">Nucleotide-binding</keyword>